<dbReference type="InterPro" id="IPR013094">
    <property type="entry name" value="AB_hydrolase_3"/>
</dbReference>
<evidence type="ECO:0000256" key="2">
    <source>
        <dbReference type="SAM" id="MobiDB-lite"/>
    </source>
</evidence>
<dbReference type="PANTHER" id="PTHR48081:SF31">
    <property type="entry name" value="STERYL ACETYL HYDROLASE MUG81-RELATED"/>
    <property type="match status" value="1"/>
</dbReference>
<keyword evidence="1 5" id="KW-0378">Hydrolase</keyword>
<proteinExistence type="predicted"/>
<dbReference type="InterPro" id="IPR050300">
    <property type="entry name" value="GDXG_lipolytic_enzyme"/>
</dbReference>
<dbReference type="Proteomes" id="UP001221142">
    <property type="component" value="Unassembled WGS sequence"/>
</dbReference>
<feature type="domain" description="Alpha/beta hydrolase fold-3" evidence="4">
    <location>
        <begin position="116"/>
        <end position="338"/>
    </location>
</feature>
<dbReference type="EMBL" id="JARKIF010000050">
    <property type="protein sequence ID" value="KAJ7607431.1"/>
    <property type="molecule type" value="Genomic_DNA"/>
</dbReference>
<dbReference type="Gene3D" id="3.40.50.1820">
    <property type="entry name" value="alpha/beta hydrolase"/>
    <property type="match status" value="1"/>
</dbReference>
<dbReference type="SUPFAM" id="SSF53474">
    <property type="entry name" value="alpha/beta-Hydrolases"/>
    <property type="match status" value="1"/>
</dbReference>
<evidence type="ECO:0000259" key="4">
    <source>
        <dbReference type="Pfam" id="PF07859"/>
    </source>
</evidence>
<feature type="compositionally biased region" description="Polar residues" evidence="2">
    <location>
        <begin position="241"/>
        <end position="268"/>
    </location>
</feature>
<keyword evidence="6" id="KW-1185">Reference proteome</keyword>
<comment type="caution">
    <text evidence="5">The sequence shown here is derived from an EMBL/GenBank/DDBJ whole genome shotgun (WGS) entry which is preliminary data.</text>
</comment>
<sequence>MSRPAIPRKYAEVGLGDKLSFVGTILCLPAAIAWGLLTTTHLPHNKSRSLKRILGDVTLKFLVRNTSVEQLQWSTPSTMDMYDKWNKANGLPGTVDEIGEDARLLWIGEKRLDKVILFAHGGGFVLPASDYSVSFWRYVQLELEKKGIHVGIALLNYTIVPNANFPTPLKQLCRAVEFLLDAGVKPENLQLTGDSAGGNLILQLVSQILHPLPNVPLVPTLSAPLRGILLISPWTNLSADSPSHSQNGSFDSVGPTTLSDWGSRTKSAMTDPEREAPFVEAVRAPEGWFAGIDKLVERVLVTAGGVESLRDDVVLVGEMLKKEIPGTEVVVQPGGMHEDMYLDFSAKEDLGRLGTLTPLIVEWVAAGFHD</sequence>
<feature type="region of interest" description="Disordered" evidence="2">
    <location>
        <begin position="241"/>
        <end position="272"/>
    </location>
</feature>
<dbReference type="AlphaFoldDB" id="A0AAD7B2C2"/>
<reference evidence="5" key="1">
    <citation type="submission" date="2023-03" db="EMBL/GenBank/DDBJ databases">
        <title>Massive genome expansion in bonnet fungi (Mycena s.s.) driven by repeated elements and novel gene families across ecological guilds.</title>
        <authorList>
            <consortium name="Lawrence Berkeley National Laboratory"/>
            <person name="Harder C.B."/>
            <person name="Miyauchi S."/>
            <person name="Viragh M."/>
            <person name="Kuo A."/>
            <person name="Thoen E."/>
            <person name="Andreopoulos B."/>
            <person name="Lu D."/>
            <person name="Skrede I."/>
            <person name="Drula E."/>
            <person name="Henrissat B."/>
            <person name="Morin E."/>
            <person name="Kohler A."/>
            <person name="Barry K."/>
            <person name="LaButti K."/>
            <person name="Morin E."/>
            <person name="Salamov A."/>
            <person name="Lipzen A."/>
            <person name="Mereny Z."/>
            <person name="Hegedus B."/>
            <person name="Baldrian P."/>
            <person name="Stursova M."/>
            <person name="Weitz H."/>
            <person name="Taylor A."/>
            <person name="Grigoriev I.V."/>
            <person name="Nagy L.G."/>
            <person name="Martin F."/>
            <person name="Kauserud H."/>
        </authorList>
    </citation>
    <scope>NUCLEOTIDE SEQUENCE</scope>
    <source>
        <strain evidence="5">9284</strain>
    </source>
</reference>
<feature type="transmembrane region" description="Helical" evidence="3">
    <location>
        <begin position="20"/>
        <end position="42"/>
    </location>
</feature>
<dbReference type="GO" id="GO:0016787">
    <property type="term" value="F:hydrolase activity"/>
    <property type="evidence" value="ECO:0007669"/>
    <property type="project" value="UniProtKB-KW"/>
</dbReference>
<name>A0AAD7B2C2_9AGAR</name>
<keyword evidence="3" id="KW-0472">Membrane</keyword>
<dbReference type="PANTHER" id="PTHR48081">
    <property type="entry name" value="AB HYDROLASE SUPERFAMILY PROTEIN C4A8.06C"/>
    <property type="match status" value="1"/>
</dbReference>
<dbReference type="Pfam" id="PF07859">
    <property type="entry name" value="Abhydrolase_3"/>
    <property type="match status" value="1"/>
</dbReference>
<dbReference type="InterPro" id="IPR029058">
    <property type="entry name" value="AB_hydrolase_fold"/>
</dbReference>
<evidence type="ECO:0000256" key="3">
    <source>
        <dbReference type="SAM" id="Phobius"/>
    </source>
</evidence>
<organism evidence="5 6">
    <name type="scientific">Roridomyces roridus</name>
    <dbReference type="NCBI Taxonomy" id="1738132"/>
    <lineage>
        <taxon>Eukaryota</taxon>
        <taxon>Fungi</taxon>
        <taxon>Dikarya</taxon>
        <taxon>Basidiomycota</taxon>
        <taxon>Agaricomycotina</taxon>
        <taxon>Agaricomycetes</taxon>
        <taxon>Agaricomycetidae</taxon>
        <taxon>Agaricales</taxon>
        <taxon>Marasmiineae</taxon>
        <taxon>Mycenaceae</taxon>
        <taxon>Roridomyces</taxon>
    </lineage>
</organism>
<evidence type="ECO:0000313" key="6">
    <source>
        <dbReference type="Proteomes" id="UP001221142"/>
    </source>
</evidence>
<evidence type="ECO:0000256" key="1">
    <source>
        <dbReference type="ARBA" id="ARBA00022801"/>
    </source>
</evidence>
<protein>
    <submittedName>
        <fullName evidence="5">Alpha/Beta hydrolase protein</fullName>
    </submittedName>
</protein>
<gene>
    <name evidence="5" type="ORF">FB45DRAFT_430948</name>
</gene>
<keyword evidence="3" id="KW-0812">Transmembrane</keyword>
<accession>A0AAD7B2C2</accession>
<evidence type="ECO:0000313" key="5">
    <source>
        <dbReference type="EMBL" id="KAJ7607431.1"/>
    </source>
</evidence>
<keyword evidence="3" id="KW-1133">Transmembrane helix</keyword>